<dbReference type="Gene3D" id="3.10.290.10">
    <property type="entry name" value="RNA-binding S4 domain"/>
    <property type="match status" value="1"/>
</dbReference>
<evidence type="ECO:0000256" key="3">
    <source>
        <dbReference type="PROSITE-ProRule" id="PRU00182"/>
    </source>
</evidence>
<dbReference type="CDD" id="cd02869">
    <property type="entry name" value="PseudoU_synth_RluA_like"/>
    <property type="match status" value="1"/>
</dbReference>
<dbReference type="InterPro" id="IPR020103">
    <property type="entry name" value="PsdUridine_synth_cat_dom_sf"/>
</dbReference>
<evidence type="ECO:0000313" key="6">
    <source>
        <dbReference type="EMBL" id="EHJ46245.1"/>
    </source>
</evidence>
<evidence type="ECO:0000256" key="1">
    <source>
        <dbReference type="ARBA" id="ARBA00010876"/>
    </source>
</evidence>
<dbReference type="PANTHER" id="PTHR21600:SF87">
    <property type="entry name" value="RNA PSEUDOURIDYLATE SYNTHASE DOMAIN-CONTAINING PROTEIN 1"/>
    <property type="match status" value="1"/>
</dbReference>
<dbReference type="Proteomes" id="UP000004662">
    <property type="component" value="Chromosome"/>
</dbReference>
<dbReference type="InterPro" id="IPR006145">
    <property type="entry name" value="PsdUridine_synth_RsuA/RluA"/>
</dbReference>
<reference evidence="7" key="1">
    <citation type="journal article" date="2015" name="Genome Announc.">
        <title>High-Quality Draft Genome Sequence of Desulfovibrio carbinoliphilus FW-101-2B, an Organic Acid-Oxidizing Sulfate-Reducing Bacterium Isolated from Uranium(VI)-Contaminated Groundwater.</title>
        <authorList>
            <person name="Ramsay B.D."/>
            <person name="Hwang C."/>
            <person name="Woo H.L."/>
            <person name="Carroll S.L."/>
            <person name="Lucas S."/>
            <person name="Han J."/>
            <person name="Lapidus A.L."/>
            <person name="Cheng J.F."/>
            <person name="Goodwin L.A."/>
            <person name="Pitluck S."/>
            <person name="Peters L."/>
            <person name="Chertkov O."/>
            <person name="Held B."/>
            <person name="Detter J.C."/>
            <person name="Han C.S."/>
            <person name="Tapia R."/>
            <person name="Land M.L."/>
            <person name="Hauser L.J."/>
            <person name="Kyrpides N.C."/>
            <person name="Ivanova N.N."/>
            <person name="Mikhailova N."/>
            <person name="Pagani I."/>
            <person name="Woyke T."/>
            <person name="Arkin A.P."/>
            <person name="Dehal P."/>
            <person name="Chivian D."/>
            <person name="Criddle C.S."/>
            <person name="Wu W."/>
            <person name="Chakraborty R."/>
            <person name="Hazen T.C."/>
            <person name="Fields M.W."/>
        </authorList>
    </citation>
    <scope>NUCLEOTIDE SEQUENCE [LARGE SCALE GENOMIC DNA]</scope>
    <source>
        <strain evidence="7">FW-101-2B</strain>
    </source>
</reference>
<dbReference type="PANTHER" id="PTHR21600">
    <property type="entry name" value="MITOCHONDRIAL RNA PSEUDOURIDINE SYNTHASE"/>
    <property type="match status" value="1"/>
</dbReference>
<evidence type="ECO:0000256" key="2">
    <source>
        <dbReference type="ARBA" id="ARBA00023235"/>
    </source>
</evidence>
<evidence type="ECO:0000256" key="4">
    <source>
        <dbReference type="SAM" id="MobiDB-lite"/>
    </source>
</evidence>
<keyword evidence="2" id="KW-0413">Isomerase</keyword>
<dbReference type="SUPFAM" id="SSF55120">
    <property type="entry name" value="Pseudouridine synthase"/>
    <property type="match status" value="1"/>
</dbReference>
<keyword evidence="3" id="KW-0694">RNA-binding</keyword>
<dbReference type="InterPro" id="IPR050188">
    <property type="entry name" value="RluA_PseudoU_synthase"/>
</dbReference>
<evidence type="ECO:0000313" key="7">
    <source>
        <dbReference type="Proteomes" id="UP000004662"/>
    </source>
</evidence>
<keyword evidence="7" id="KW-1185">Reference proteome</keyword>
<accession>G7QCT9</accession>
<dbReference type="EMBL" id="CM001368">
    <property type="protein sequence ID" value="EHJ46245.1"/>
    <property type="molecule type" value="Genomic_DNA"/>
</dbReference>
<gene>
    <name evidence="6" type="ORF">DFW101_0228</name>
</gene>
<dbReference type="eggNOG" id="COG0564">
    <property type="taxonomic scope" value="Bacteria"/>
</dbReference>
<dbReference type="HOGENOM" id="CLU_016902_1_3_7"/>
<proteinExistence type="inferred from homology"/>
<dbReference type="Pfam" id="PF00849">
    <property type="entry name" value="PseudoU_synth_2"/>
    <property type="match status" value="1"/>
</dbReference>
<dbReference type="GO" id="GO:0140098">
    <property type="term" value="F:catalytic activity, acting on RNA"/>
    <property type="evidence" value="ECO:0007669"/>
    <property type="project" value="UniProtKB-ARBA"/>
</dbReference>
<organism evidence="6 7">
    <name type="scientific">Solidesulfovibrio carbinoliphilus subsp. oakridgensis</name>
    <dbReference type="NCBI Taxonomy" id="694327"/>
    <lineage>
        <taxon>Bacteria</taxon>
        <taxon>Pseudomonadati</taxon>
        <taxon>Thermodesulfobacteriota</taxon>
        <taxon>Desulfovibrionia</taxon>
        <taxon>Desulfovibrionales</taxon>
        <taxon>Desulfovibrionaceae</taxon>
        <taxon>Solidesulfovibrio</taxon>
    </lineage>
</organism>
<dbReference type="AlphaFoldDB" id="G7QCT9"/>
<dbReference type="InterPro" id="IPR036986">
    <property type="entry name" value="S4_RNA-bd_sf"/>
</dbReference>
<dbReference type="STRING" id="694327.DFW101_0228"/>
<dbReference type="CDD" id="cd00165">
    <property type="entry name" value="S4"/>
    <property type="match status" value="1"/>
</dbReference>
<dbReference type="GO" id="GO:0003723">
    <property type="term" value="F:RNA binding"/>
    <property type="evidence" value="ECO:0007669"/>
    <property type="project" value="UniProtKB-KW"/>
</dbReference>
<dbReference type="GO" id="GO:0000455">
    <property type="term" value="P:enzyme-directed rRNA pseudouridine synthesis"/>
    <property type="evidence" value="ECO:0007669"/>
    <property type="project" value="TreeGrafter"/>
</dbReference>
<evidence type="ECO:0000259" key="5">
    <source>
        <dbReference type="Pfam" id="PF00849"/>
    </source>
</evidence>
<feature type="region of interest" description="Disordered" evidence="4">
    <location>
        <begin position="289"/>
        <end position="313"/>
    </location>
</feature>
<dbReference type="OrthoDB" id="128480at2"/>
<feature type="domain" description="Pseudouridine synthase RsuA/RluA-like" evidence="5">
    <location>
        <begin position="96"/>
        <end position="241"/>
    </location>
</feature>
<protein>
    <submittedName>
        <fullName evidence="6">Pseudouridine synthase</fullName>
    </submittedName>
</protein>
<dbReference type="Gene3D" id="3.30.2350.10">
    <property type="entry name" value="Pseudouridine synthase"/>
    <property type="match status" value="1"/>
</dbReference>
<comment type="similarity">
    <text evidence="1">Belongs to the pseudouridine synthase RluA family.</text>
</comment>
<dbReference type="PROSITE" id="PS50889">
    <property type="entry name" value="S4"/>
    <property type="match status" value="1"/>
</dbReference>
<name>G7QCT9_9BACT</name>
<dbReference type="RefSeq" id="WP_009179699.1">
    <property type="nucleotide sequence ID" value="NZ_CM001368.1"/>
</dbReference>
<dbReference type="GO" id="GO:0009982">
    <property type="term" value="F:pseudouridine synthase activity"/>
    <property type="evidence" value="ECO:0007669"/>
    <property type="project" value="InterPro"/>
</dbReference>
<sequence>MEDILDEGAKDRREAAVPPEAAGWRLDRATELLWPETGLRGRRRLIAAGAVLVDGQLRGPAYRVRTGEILAGQIPARPEGAFTAADVPVLVQTGDFAAVSKPAGLHSAAIAHGGGQSLDDLLPALFPDRAAILLSRLDRLTSGIVAVALTPGAGTRYRDLEDAGQVAKDYLAVVHGVIADPFVVDFRLDTADRAKTRVRFKSEPDPLRHTQVEPLDRLDGLTLVRCRIAKGARHQIRAHLAGAGHPLVGDPVYGRGEGERLHLHCAALACPVLDASDPPAWTLAEAAATARGAARKKGAAEEGAATDGPEGVP</sequence>